<dbReference type="Proteomes" id="UP000663828">
    <property type="component" value="Unassembled WGS sequence"/>
</dbReference>
<dbReference type="AlphaFoldDB" id="A0A815FMJ2"/>
<protein>
    <recommendedName>
        <fullName evidence="3">BTB domain-containing protein</fullName>
    </recommendedName>
</protein>
<keyword evidence="2" id="KW-0677">Repeat</keyword>
<dbReference type="OrthoDB" id="6486384at2759"/>
<dbReference type="SUPFAM" id="SSF54695">
    <property type="entry name" value="POZ domain"/>
    <property type="match status" value="1"/>
</dbReference>
<dbReference type="PANTHER" id="PTHR45632:SF3">
    <property type="entry name" value="KELCH-LIKE PROTEIN 32"/>
    <property type="match status" value="1"/>
</dbReference>
<evidence type="ECO:0000259" key="3">
    <source>
        <dbReference type="PROSITE" id="PS50097"/>
    </source>
</evidence>
<feature type="domain" description="BTB" evidence="3">
    <location>
        <begin position="29"/>
        <end position="96"/>
    </location>
</feature>
<gene>
    <name evidence="5" type="ORF">EDS130_LOCUS40099</name>
    <name evidence="4" type="ORF">XAT740_LOCUS30141</name>
</gene>
<dbReference type="InterPro" id="IPR006652">
    <property type="entry name" value="Kelch_1"/>
</dbReference>
<dbReference type="Pfam" id="PF24681">
    <property type="entry name" value="Kelch_KLHDC2_KLHL20_DRC7"/>
    <property type="match status" value="1"/>
</dbReference>
<proteinExistence type="predicted"/>
<dbReference type="InterPro" id="IPR000210">
    <property type="entry name" value="BTB/POZ_dom"/>
</dbReference>
<sequence length="575" mass="64766">MRVPYASSSSQTELVHQNLCEYLDSGTYCDLTLIVGSESFPCHRIILASSSPYFQALLTHTFKENSLSSIELHGIDSQTFAILLRYIYSGKIELDDKNVQDLFSASDMFQLNEVVQFCCHYLSISLNEQNVIDVWKLANELECLSLKADAEQYLITHFRNLLKLDLIKSIPRDLLITVISSDDLIVDSEQQVFEAILTWYCNNLDQPVEQLLDNVRFGLISKEHQNIILQQIGITSPSTIDSIEQSIYQRERLSCNTSARRGAKQTCYIFGGYGLHTDDTNVHLLTSSYRCQLHTSDSPISYTIEIEQVHGDEMRYPRMHHQVVALGSLIYVVGGEDGDNIFNSVEIFDPSSKINSKQWTQTSSMMTPRCNFGLVALDSNTLYALGGHIGADITSSIERFNCKTGEWILLPYRLQSACYGFACVHLNELIICIGGSCIFNLPVKTTEIFNTKTGQSYLCTDMFEARAFCSACLDEESGRIFVFGGADANGNALRSAEVYNTSGCRWFPLPPMIFNRISPCVYRVGYLIIVFGGRTSLDRHSEILRTAEIFHIEKNIWIRINDVPLQVYGAAAILH</sequence>
<evidence type="ECO:0000313" key="5">
    <source>
        <dbReference type="EMBL" id="CAF1460152.1"/>
    </source>
</evidence>
<dbReference type="PIRSF" id="PIRSF037037">
    <property type="entry name" value="Kelch-like_protein_gigaxonin"/>
    <property type="match status" value="1"/>
</dbReference>
<dbReference type="EMBL" id="CAJNOR010002665">
    <property type="protein sequence ID" value="CAF1325363.1"/>
    <property type="molecule type" value="Genomic_DNA"/>
</dbReference>
<name>A0A815FMJ2_ADIRI</name>
<evidence type="ECO:0000313" key="6">
    <source>
        <dbReference type="Proteomes" id="UP000663828"/>
    </source>
</evidence>
<keyword evidence="1" id="KW-0880">Kelch repeat</keyword>
<dbReference type="Pfam" id="PF01344">
    <property type="entry name" value="Kelch_1"/>
    <property type="match status" value="2"/>
</dbReference>
<evidence type="ECO:0000256" key="1">
    <source>
        <dbReference type="ARBA" id="ARBA00022441"/>
    </source>
</evidence>
<evidence type="ECO:0000313" key="4">
    <source>
        <dbReference type="EMBL" id="CAF1325363.1"/>
    </source>
</evidence>
<dbReference type="InterPro" id="IPR017096">
    <property type="entry name" value="BTB-kelch_protein"/>
</dbReference>
<dbReference type="InterPro" id="IPR011043">
    <property type="entry name" value="Gal_Oxase/kelch_b-propeller"/>
</dbReference>
<evidence type="ECO:0000256" key="2">
    <source>
        <dbReference type="ARBA" id="ARBA00022737"/>
    </source>
</evidence>
<dbReference type="InterPro" id="IPR011705">
    <property type="entry name" value="BACK"/>
</dbReference>
<dbReference type="PROSITE" id="PS50097">
    <property type="entry name" value="BTB"/>
    <property type="match status" value="1"/>
</dbReference>
<dbReference type="Pfam" id="PF07707">
    <property type="entry name" value="BACK"/>
    <property type="match status" value="1"/>
</dbReference>
<keyword evidence="6" id="KW-1185">Reference proteome</keyword>
<dbReference type="InterPro" id="IPR011333">
    <property type="entry name" value="SKP1/BTB/POZ_sf"/>
</dbReference>
<accession>A0A815FMJ2</accession>
<dbReference type="EMBL" id="CAJNOJ010000472">
    <property type="protein sequence ID" value="CAF1460152.1"/>
    <property type="molecule type" value="Genomic_DNA"/>
</dbReference>
<dbReference type="Gene3D" id="2.120.10.80">
    <property type="entry name" value="Kelch-type beta propeller"/>
    <property type="match status" value="2"/>
</dbReference>
<dbReference type="SMART" id="SM00875">
    <property type="entry name" value="BACK"/>
    <property type="match status" value="1"/>
</dbReference>
<dbReference type="SMART" id="SM00225">
    <property type="entry name" value="BTB"/>
    <property type="match status" value="1"/>
</dbReference>
<dbReference type="SUPFAM" id="SSF50965">
    <property type="entry name" value="Galactose oxidase, central domain"/>
    <property type="match status" value="2"/>
</dbReference>
<dbReference type="Gene3D" id="3.30.710.10">
    <property type="entry name" value="Potassium Channel Kv1.1, Chain A"/>
    <property type="match status" value="1"/>
</dbReference>
<comment type="caution">
    <text evidence="4">The sequence shown here is derived from an EMBL/GenBank/DDBJ whole genome shotgun (WGS) entry which is preliminary data.</text>
</comment>
<organism evidence="4 6">
    <name type="scientific">Adineta ricciae</name>
    <name type="common">Rotifer</name>
    <dbReference type="NCBI Taxonomy" id="249248"/>
    <lineage>
        <taxon>Eukaryota</taxon>
        <taxon>Metazoa</taxon>
        <taxon>Spiralia</taxon>
        <taxon>Gnathifera</taxon>
        <taxon>Rotifera</taxon>
        <taxon>Eurotatoria</taxon>
        <taxon>Bdelloidea</taxon>
        <taxon>Adinetida</taxon>
        <taxon>Adinetidae</taxon>
        <taxon>Adineta</taxon>
    </lineage>
</organism>
<dbReference type="SMART" id="SM00612">
    <property type="entry name" value="Kelch"/>
    <property type="match status" value="5"/>
</dbReference>
<dbReference type="PANTHER" id="PTHR45632">
    <property type="entry name" value="LD33804P"/>
    <property type="match status" value="1"/>
</dbReference>
<dbReference type="Pfam" id="PF00651">
    <property type="entry name" value="BTB"/>
    <property type="match status" value="1"/>
</dbReference>
<dbReference type="Proteomes" id="UP000663852">
    <property type="component" value="Unassembled WGS sequence"/>
</dbReference>
<dbReference type="InterPro" id="IPR015915">
    <property type="entry name" value="Kelch-typ_b-propeller"/>
</dbReference>
<dbReference type="Gene3D" id="1.25.40.420">
    <property type="match status" value="1"/>
</dbReference>
<reference evidence="4" key="1">
    <citation type="submission" date="2021-02" db="EMBL/GenBank/DDBJ databases">
        <authorList>
            <person name="Nowell W R."/>
        </authorList>
    </citation>
    <scope>NUCLEOTIDE SEQUENCE</scope>
</reference>